<dbReference type="Proteomes" id="UP000245838">
    <property type="component" value="Chromosome sggmmb4_Chromosome"/>
</dbReference>
<evidence type="ECO:0000313" key="2">
    <source>
        <dbReference type="EMBL" id="CRL45360.1"/>
    </source>
</evidence>
<reference evidence="2 3" key="1">
    <citation type="submission" date="2015-05" db="EMBL/GenBank/DDBJ databases">
        <authorList>
            <person name="Goodhead I."/>
        </authorList>
    </citation>
    <scope>NUCLEOTIDE SEQUENCE [LARGE SCALE GENOMIC DNA]</scope>
    <source>
        <strain evidence="3">morsitans</strain>
    </source>
</reference>
<gene>
    <name evidence="2" type="ORF">SGGMMB4_03020</name>
</gene>
<protein>
    <submittedName>
        <fullName evidence="2">Uncharacterized protein</fullName>
    </submittedName>
</protein>
<organism evidence="2 3">
    <name type="scientific">Sodalis glossinidius (strain morsitans)</name>
    <dbReference type="NCBI Taxonomy" id="343509"/>
    <lineage>
        <taxon>Bacteria</taxon>
        <taxon>Pseudomonadati</taxon>
        <taxon>Pseudomonadota</taxon>
        <taxon>Gammaproteobacteria</taxon>
        <taxon>Enterobacterales</taxon>
        <taxon>Bruguierivoracaceae</taxon>
        <taxon>Sodalis</taxon>
    </lineage>
</organism>
<dbReference type="EMBL" id="LN854557">
    <property type="protein sequence ID" value="CRL45360.1"/>
    <property type="molecule type" value="Genomic_DNA"/>
</dbReference>
<evidence type="ECO:0000256" key="1">
    <source>
        <dbReference type="SAM" id="MobiDB-lite"/>
    </source>
</evidence>
<accession>A0A193QKB3</accession>
<sequence>MAQKIIVGCRLPHGLSVTVDGVRVTFSGASHGVKSEEGVFTPFGVNGCGITRDVDAEWFDTFLGLYAAAPYVQKGLIFQIKSENAIHDVTRERKGVKTGMEQVVPKDGDGDGKGAVVTERV</sequence>
<name>A0A193QKB3_SODGM</name>
<evidence type="ECO:0000313" key="3">
    <source>
        <dbReference type="Proteomes" id="UP000245838"/>
    </source>
</evidence>
<proteinExistence type="predicted"/>
<dbReference type="OrthoDB" id="6460161at2"/>
<feature type="region of interest" description="Disordered" evidence="1">
    <location>
        <begin position="97"/>
        <end position="121"/>
    </location>
</feature>
<dbReference type="AlphaFoldDB" id="A0A193QKB3"/>
<dbReference type="RefSeq" id="WP_041866936.1">
    <property type="nucleotide sequence ID" value="NC_007712.1"/>
</dbReference>